<organism evidence="2 3">
    <name type="scientific">Mytilus edulis</name>
    <name type="common">Blue mussel</name>
    <dbReference type="NCBI Taxonomy" id="6550"/>
    <lineage>
        <taxon>Eukaryota</taxon>
        <taxon>Metazoa</taxon>
        <taxon>Spiralia</taxon>
        <taxon>Lophotrochozoa</taxon>
        <taxon>Mollusca</taxon>
        <taxon>Bivalvia</taxon>
        <taxon>Autobranchia</taxon>
        <taxon>Pteriomorphia</taxon>
        <taxon>Mytilida</taxon>
        <taxon>Mytiloidea</taxon>
        <taxon>Mytilidae</taxon>
        <taxon>Mytilinae</taxon>
        <taxon>Mytilus</taxon>
    </lineage>
</organism>
<protein>
    <recommendedName>
        <fullName evidence="4">XPG-I domain-containing protein</fullName>
    </recommendedName>
</protein>
<name>A0A8S3QI60_MYTED</name>
<dbReference type="EMBL" id="CAJPWZ010000505">
    <property type="protein sequence ID" value="CAG2195091.1"/>
    <property type="molecule type" value="Genomic_DNA"/>
</dbReference>
<evidence type="ECO:0008006" key="4">
    <source>
        <dbReference type="Google" id="ProtNLM"/>
    </source>
</evidence>
<dbReference type="PANTHER" id="PTHR15665:SF1">
    <property type="entry name" value="PROTEIN ASTEROID HOMOLOG 1"/>
    <property type="match status" value="1"/>
</dbReference>
<reference evidence="2" key="1">
    <citation type="submission" date="2021-03" db="EMBL/GenBank/DDBJ databases">
        <authorList>
            <person name="Bekaert M."/>
        </authorList>
    </citation>
    <scope>NUCLEOTIDE SEQUENCE</scope>
</reference>
<dbReference type="Gene3D" id="3.40.50.1010">
    <property type="entry name" value="5'-nuclease"/>
    <property type="match status" value="1"/>
</dbReference>
<sequence>MGVRGLLSTCLRRQDECVEEVDLIEVARERNGIEILVDYYAFQQFLIYKFWYGLQQYRNNEFLRICGGEYGTLEAYITKFVKDLQTLDITLLFYVDGAKGTCTETTRQKIDTWMKRQYADVEKLNQIMDVCRGVTFIQDLPEDILVRPVLLEIEIFHTLKQLGCSIIHAIAGEADYVIAKALKDRPKAYAILSNDSDFCIFKDSCFIPLELFDQYHDMKLGYPGDLPEQPQRLMVGVIRPAKVMEMLKFKNYHLLVELAVVAGNDFTGPFMHNGLQAQLDIRGHPNIQTIAGWLWHYKSADHHPVLDNAMRHNPQFCNAVQHSRNFYTLSYPENTVKPPQKGYFSQLIGERIINGTLPSNIMAMHNNFYWHRMCLEDNSQGWPCVEVSLAELRGRIYRIVLPRQECLVNEHGRNPWEPFKSAGIMASDDPDLPVIHKIQQDKIFWNLKHFHHVMSHQEEPGKDVVWFDRYGRKNGFIVYLLRYFLLQNWGRNLHIIDKEFLALAALALGRPNEKHYQQIPLRPTPRCVSIGSWFQDSLNTTILYMYYDRVIHRTKLLTKVGIYTHMLTVFNVMLLYLTHEFPLPREIYSGAAWTAFYTCCKDETYYMGVNQVPMNFLLQTQAEMNKITKEKRHMIRYIVEGVFPFDDRF</sequence>
<proteinExistence type="inferred from homology"/>
<comment type="similarity">
    <text evidence="1">Belongs to the asteroid family.</text>
</comment>
<dbReference type="PANTHER" id="PTHR15665">
    <property type="entry name" value="ASTEROID PROTEIN"/>
    <property type="match status" value="1"/>
</dbReference>
<keyword evidence="3" id="KW-1185">Reference proteome</keyword>
<dbReference type="AlphaFoldDB" id="A0A8S3QI60"/>
<evidence type="ECO:0000313" key="2">
    <source>
        <dbReference type="EMBL" id="CAG2195091.1"/>
    </source>
</evidence>
<evidence type="ECO:0000256" key="1">
    <source>
        <dbReference type="ARBA" id="ARBA00007398"/>
    </source>
</evidence>
<dbReference type="OrthoDB" id="6063169at2759"/>
<dbReference type="InterPro" id="IPR029060">
    <property type="entry name" value="PIN-like_dom_sf"/>
</dbReference>
<dbReference type="InterPro" id="IPR026832">
    <property type="entry name" value="Asteroid"/>
</dbReference>
<comment type="caution">
    <text evidence="2">The sequence shown here is derived from an EMBL/GenBank/DDBJ whole genome shotgun (WGS) entry which is preliminary data.</text>
</comment>
<accession>A0A8S3QI60</accession>
<evidence type="ECO:0000313" key="3">
    <source>
        <dbReference type="Proteomes" id="UP000683360"/>
    </source>
</evidence>
<dbReference type="SUPFAM" id="SSF88723">
    <property type="entry name" value="PIN domain-like"/>
    <property type="match status" value="1"/>
</dbReference>
<dbReference type="Proteomes" id="UP000683360">
    <property type="component" value="Unassembled WGS sequence"/>
</dbReference>
<gene>
    <name evidence="2" type="ORF">MEDL_10078</name>
</gene>